<feature type="repeat" description="TPR" evidence="8">
    <location>
        <begin position="143"/>
        <end position="176"/>
    </location>
</feature>
<proteinExistence type="inferred from homology"/>
<evidence type="ECO:0000256" key="5">
    <source>
        <dbReference type="ARBA" id="ARBA00022679"/>
    </source>
</evidence>
<dbReference type="InterPro" id="IPR029489">
    <property type="entry name" value="OGT/SEC/SPY_C"/>
</dbReference>
<dbReference type="Pfam" id="PF13844">
    <property type="entry name" value="Glyco_transf_41"/>
    <property type="match status" value="2"/>
</dbReference>
<evidence type="ECO:0000256" key="7">
    <source>
        <dbReference type="ARBA" id="ARBA00022803"/>
    </source>
</evidence>
<dbReference type="Proteomes" id="UP001156706">
    <property type="component" value="Unassembled WGS sequence"/>
</dbReference>
<dbReference type="InterPro" id="IPR011990">
    <property type="entry name" value="TPR-like_helical_dom_sf"/>
</dbReference>
<evidence type="ECO:0000256" key="4">
    <source>
        <dbReference type="ARBA" id="ARBA00022676"/>
    </source>
</evidence>
<evidence type="ECO:0000259" key="9">
    <source>
        <dbReference type="Pfam" id="PF09976"/>
    </source>
</evidence>
<keyword evidence="4" id="KW-0328">Glycosyltransferase</keyword>
<organism evidence="11 12">
    <name type="scientific">Chitinimonas prasina</name>
    <dbReference type="NCBI Taxonomy" id="1434937"/>
    <lineage>
        <taxon>Bacteria</taxon>
        <taxon>Pseudomonadati</taxon>
        <taxon>Pseudomonadota</taxon>
        <taxon>Betaproteobacteria</taxon>
        <taxon>Neisseriales</taxon>
        <taxon>Chitinibacteraceae</taxon>
        <taxon>Chitinimonas</taxon>
    </lineage>
</organism>
<feature type="domain" description="Ancillary SecYEG translocon subunit/Cell division coordinator CpoB TPR" evidence="9">
    <location>
        <begin position="6"/>
        <end position="106"/>
    </location>
</feature>
<accession>A0ABQ5YDV9</accession>
<evidence type="ECO:0000256" key="1">
    <source>
        <dbReference type="ARBA" id="ARBA00004922"/>
    </source>
</evidence>
<dbReference type="RefSeq" id="WP_284196268.1">
    <property type="nucleotide sequence ID" value="NZ_BSOG01000002.1"/>
</dbReference>
<evidence type="ECO:0000256" key="3">
    <source>
        <dbReference type="ARBA" id="ARBA00011970"/>
    </source>
</evidence>
<dbReference type="Gene3D" id="3.40.50.2000">
    <property type="entry name" value="Glycogen Phosphorylase B"/>
    <property type="match status" value="1"/>
</dbReference>
<comment type="similarity">
    <text evidence="2">Belongs to the glycosyltransferase 41 family. O-GlcNAc transferase subfamily.</text>
</comment>
<evidence type="ECO:0000313" key="11">
    <source>
        <dbReference type="EMBL" id="GLR13157.1"/>
    </source>
</evidence>
<dbReference type="InterPro" id="IPR018704">
    <property type="entry name" value="SecYEG/CpoB_TPR"/>
</dbReference>
<dbReference type="InterPro" id="IPR037919">
    <property type="entry name" value="OGT"/>
</dbReference>
<dbReference type="PANTHER" id="PTHR44366:SF1">
    <property type="entry name" value="UDP-N-ACETYLGLUCOSAMINE--PEPTIDE N-ACETYLGLUCOSAMINYLTRANSFERASE 110 KDA SUBUNIT"/>
    <property type="match status" value="1"/>
</dbReference>
<dbReference type="PANTHER" id="PTHR44366">
    <property type="entry name" value="UDP-N-ACETYLGLUCOSAMINE--PEPTIDE N-ACETYLGLUCOSAMINYLTRANSFERASE 110 KDA SUBUNIT"/>
    <property type="match status" value="1"/>
</dbReference>
<feature type="domain" description="O-GlcNAc transferase C-terminal" evidence="10">
    <location>
        <begin position="450"/>
        <end position="632"/>
    </location>
</feature>
<name>A0ABQ5YDV9_9NEIS</name>
<dbReference type="SUPFAM" id="SSF48452">
    <property type="entry name" value="TPR-like"/>
    <property type="match status" value="2"/>
</dbReference>
<keyword evidence="6" id="KW-0677">Repeat</keyword>
<keyword evidence="5" id="KW-0808">Transferase</keyword>
<dbReference type="EMBL" id="BSOG01000002">
    <property type="protein sequence ID" value="GLR13157.1"/>
    <property type="molecule type" value="Genomic_DNA"/>
</dbReference>
<feature type="domain" description="O-GlcNAc transferase C-terminal" evidence="10">
    <location>
        <begin position="280"/>
        <end position="439"/>
    </location>
</feature>
<keyword evidence="12" id="KW-1185">Reference proteome</keyword>
<dbReference type="SUPFAM" id="SSF53756">
    <property type="entry name" value="UDP-Glycosyltransferase/glycogen phosphorylase"/>
    <property type="match status" value="1"/>
</dbReference>
<keyword evidence="7 8" id="KW-0802">TPR repeat</keyword>
<dbReference type="SMART" id="SM00028">
    <property type="entry name" value="TPR"/>
    <property type="match status" value="5"/>
</dbReference>
<dbReference type="PROSITE" id="PS50005">
    <property type="entry name" value="TPR"/>
    <property type="match status" value="2"/>
</dbReference>
<reference evidence="12" key="1">
    <citation type="journal article" date="2019" name="Int. J. Syst. Evol. Microbiol.">
        <title>The Global Catalogue of Microorganisms (GCM) 10K type strain sequencing project: providing services to taxonomists for standard genome sequencing and annotation.</title>
        <authorList>
            <consortium name="The Broad Institute Genomics Platform"/>
            <consortium name="The Broad Institute Genome Sequencing Center for Infectious Disease"/>
            <person name="Wu L."/>
            <person name="Ma J."/>
        </authorList>
    </citation>
    <scope>NUCLEOTIDE SEQUENCE [LARGE SCALE GENOMIC DNA]</scope>
    <source>
        <strain evidence="12">NBRC 110044</strain>
    </source>
</reference>
<feature type="repeat" description="TPR" evidence="8">
    <location>
        <begin position="75"/>
        <end position="108"/>
    </location>
</feature>
<evidence type="ECO:0000313" key="12">
    <source>
        <dbReference type="Proteomes" id="UP001156706"/>
    </source>
</evidence>
<evidence type="ECO:0000259" key="10">
    <source>
        <dbReference type="Pfam" id="PF13844"/>
    </source>
</evidence>
<sequence>MTQLTPQALLAIAHQRRQAGDLLAAENFSNMVLEKHPDCREAWLFKAQLAELGGKAEELAAALAKVERHSLGASAAYLTDMGNLYRSQRQHAEAGKAYRRAVETQPDYAQGWNNLGVNAHERGDDATAEAAYLQAMALAPDLALAHNNYAALRHLAGDLNAASQHYRLAIELDPGYAVAWKNYGSILQEQGRYAEAMRAYDQAARHRLHYADAISGSLYMRLNLLEWDGLSQQLGSLSSALQHDKTARISPFVHMAVDSNPAMQQQISQRWAGHYTPQPLPGRAVTPGKRIRLGYVGADFFAHATSWLTAGLFAGHDRTRFEVWGYDYGLDDNSDVRGQISNSFDHFAQVHALDAEQLAQRLRDDEIDILIDLKGWTRNSRSQVMAWRPAPVQVHYLAYPGTLGANWCDYLIADKQVIPPGAEQYYNEAVVRLPHCYQINARLANASPTPSRQSVGLPEAGFVFCCFNQHYKLLPAMFDLWMQLLQQVPGSVLWLLATSPHNCERLRQEAHKRGVATDRLVFAPPLAQGEHLARLALADLALDTLPCNAHTTASDALWAGVPLLTCVADSFASRVAASCLHAIGLPELVTTSLPTYQALARQLATEPAQLAALRARLADNRSNWPLFDSQASIAALERAYEAMWARQLAGLPPAGFDLP</sequence>
<dbReference type="Gene3D" id="1.25.40.10">
    <property type="entry name" value="Tetratricopeptide repeat domain"/>
    <property type="match status" value="1"/>
</dbReference>
<dbReference type="Pfam" id="PF13431">
    <property type="entry name" value="TPR_17"/>
    <property type="match status" value="1"/>
</dbReference>
<protein>
    <recommendedName>
        <fullName evidence="3">protein O-GlcNAc transferase</fullName>
        <ecNumber evidence="3">2.4.1.255</ecNumber>
    </recommendedName>
</protein>
<evidence type="ECO:0000256" key="2">
    <source>
        <dbReference type="ARBA" id="ARBA00005386"/>
    </source>
</evidence>
<dbReference type="InterPro" id="IPR019734">
    <property type="entry name" value="TPR_rpt"/>
</dbReference>
<evidence type="ECO:0000256" key="6">
    <source>
        <dbReference type="ARBA" id="ARBA00022737"/>
    </source>
</evidence>
<dbReference type="Pfam" id="PF09976">
    <property type="entry name" value="TPR_21"/>
    <property type="match status" value="1"/>
</dbReference>
<gene>
    <name evidence="11" type="ORF">GCM10007907_19470</name>
</gene>
<comment type="pathway">
    <text evidence="1">Protein modification; protein glycosylation.</text>
</comment>
<dbReference type="EC" id="2.4.1.255" evidence="3"/>
<comment type="caution">
    <text evidence="11">The sequence shown here is derived from an EMBL/GenBank/DDBJ whole genome shotgun (WGS) entry which is preliminary data.</text>
</comment>
<evidence type="ECO:0000256" key="8">
    <source>
        <dbReference type="PROSITE-ProRule" id="PRU00339"/>
    </source>
</evidence>
<dbReference type="Gene3D" id="3.40.50.11380">
    <property type="match status" value="1"/>
</dbReference>